<dbReference type="AlphaFoldDB" id="A0A7W8LNB4"/>
<reference evidence="2 3" key="1">
    <citation type="submission" date="2020-08" db="EMBL/GenBank/DDBJ databases">
        <title>Genomic Encyclopedia of Type Strains, Phase IV (KMG-IV): sequencing the most valuable type-strain genomes for metagenomic binning, comparative biology and taxonomic classification.</title>
        <authorList>
            <person name="Goeker M."/>
        </authorList>
    </citation>
    <scope>NUCLEOTIDE SEQUENCE [LARGE SCALE GENOMIC DNA]</scope>
    <source>
        <strain evidence="2 3">DSM 103462</strain>
    </source>
</reference>
<feature type="domain" description="Helix-turn-helix" evidence="1">
    <location>
        <begin position="13"/>
        <end position="57"/>
    </location>
</feature>
<dbReference type="Proteomes" id="UP000518887">
    <property type="component" value="Unassembled WGS sequence"/>
</dbReference>
<dbReference type="InterPro" id="IPR009061">
    <property type="entry name" value="DNA-bd_dom_put_sf"/>
</dbReference>
<dbReference type="EMBL" id="JACHFQ010000011">
    <property type="protein sequence ID" value="MBB5227419.1"/>
    <property type="molecule type" value="Genomic_DNA"/>
</dbReference>
<comment type="caution">
    <text evidence="2">The sequence shown here is derived from an EMBL/GenBank/DDBJ whole genome shotgun (WGS) entry which is preliminary data.</text>
</comment>
<accession>A0A7W8LNB4</accession>
<sequence>MAEEKSEIFDEILTTAEAAKYLKLSEQVVRRLDIPKMREGQIVRYRKKDLEAWVEARMQTVPEESPEA</sequence>
<dbReference type="Pfam" id="PF12728">
    <property type="entry name" value="HTH_17"/>
    <property type="match status" value="1"/>
</dbReference>
<dbReference type="RefSeq" id="WP_184661636.1">
    <property type="nucleotide sequence ID" value="NZ_CP031518.1"/>
</dbReference>
<dbReference type="InterPro" id="IPR041657">
    <property type="entry name" value="HTH_17"/>
</dbReference>
<dbReference type="SUPFAM" id="SSF46955">
    <property type="entry name" value="Putative DNA-binding domain"/>
    <property type="match status" value="1"/>
</dbReference>
<evidence type="ECO:0000313" key="2">
    <source>
        <dbReference type="EMBL" id="MBB5227419.1"/>
    </source>
</evidence>
<gene>
    <name evidence="2" type="ORF">HNP76_002819</name>
</gene>
<evidence type="ECO:0000313" key="3">
    <source>
        <dbReference type="Proteomes" id="UP000518887"/>
    </source>
</evidence>
<organism evidence="2 3">
    <name type="scientific">Treponema ruminis</name>
    <dbReference type="NCBI Taxonomy" id="744515"/>
    <lineage>
        <taxon>Bacteria</taxon>
        <taxon>Pseudomonadati</taxon>
        <taxon>Spirochaetota</taxon>
        <taxon>Spirochaetia</taxon>
        <taxon>Spirochaetales</taxon>
        <taxon>Treponemataceae</taxon>
        <taxon>Treponema</taxon>
    </lineage>
</organism>
<protein>
    <submittedName>
        <fullName evidence="2">Excisionase family DNA binding protein</fullName>
    </submittedName>
</protein>
<proteinExistence type="predicted"/>
<keyword evidence="3" id="KW-1185">Reference proteome</keyword>
<name>A0A7W8LNB4_9SPIR</name>
<evidence type="ECO:0000259" key="1">
    <source>
        <dbReference type="Pfam" id="PF12728"/>
    </source>
</evidence>